<evidence type="ECO:0000313" key="2">
    <source>
        <dbReference type="Proteomes" id="UP001305414"/>
    </source>
</evidence>
<keyword evidence="2" id="KW-1185">Reference proteome</keyword>
<reference evidence="1 2" key="1">
    <citation type="submission" date="2023-10" db="EMBL/GenBank/DDBJ databases">
        <title>Draft genome sequence of Xylaria bambusicola isolate GMP-LS, the root and basal stem rot pathogen of sugarcane in Indonesia.</title>
        <authorList>
            <person name="Selvaraj P."/>
            <person name="Muralishankar V."/>
            <person name="Muruganantham S."/>
            <person name="Sp S."/>
            <person name="Haryani S."/>
            <person name="Lau K.J.X."/>
            <person name="Naqvi N.I."/>
        </authorList>
    </citation>
    <scope>NUCLEOTIDE SEQUENCE [LARGE SCALE GENOMIC DNA]</scope>
    <source>
        <strain evidence="1">GMP-LS</strain>
    </source>
</reference>
<dbReference type="AlphaFoldDB" id="A0AAN7UWQ6"/>
<protein>
    <submittedName>
        <fullName evidence="1">Uncharacterized protein</fullName>
    </submittedName>
</protein>
<comment type="caution">
    <text evidence="1">The sequence shown here is derived from an EMBL/GenBank/DDBJ whole genome shotgun (WGS) entry which is preliminary data.</text>
</comment>
<name>A0AAN7UWQ6_9PEZI</name>
<accession>A0AAN7UWQ6</accession>
<gene>
    <name evidence="1" type="ORF">RRF57_012565</name>
</gene>
<organism evidence="1 2">
    <name type="scientific">Xylaria bambusicola</name>
    <dbReference type="NCBI Taxonomy" id="326684"/>
    <lineage>
        <taxon>Eukaryota</taxon>
        <taxon>Fungi</taxon>
        <taxon>Dikarya</taxon>
        <taxon>Ascomycota</taxon>
        <taxon>Pezizomycotina</taxon>
        <taxon>Sordariomycetes</taxon>
        <taxon>Xylariomycetidae</taxon>
        <taxon>Xylariales</taxon>
        <taxon>Xylariaceae</taxon>
        <taxon>Xylaria</taxon>
    </lineage>
</organism>
<dbReference type="EMBL" id="JAWHQM010000081">
    <property type="protein sequence ID" value="KAK5636853.1"/>
    <property type="molecule type" value="Genomic_DNA"/>
</dbReference>
<sequence>MTAGNYACEIQQRRHWAEVCYRLRNGGIDSLLVRDINLEEADLGARKLALEHGDFGSRQNWIYVEDGETLHTVL</sequence>
<evidence type="ECO:0000313" key="1">
    <source>
        <dbReference type="EMBL" id="KAK5636853.1"/>
    </source>
</evidence>
<proteinExistence type="predicted"/>
<dbReference type="Proteomes" id="UP001305414">
    <property type="component" value="Unassembled WGS sequence"/>
</dbReference>